<keyword evidence="2" id="KW-1185">Reference proteome</keyword>
<dbReference type="Proteomes" id="UP000029462">
    <property type="component" value="Unassembled WGS sequence"/>
</dbReference>
<dbReference type="STRING" id="1115515.EV102420_31_00305"/>
<protein>
    <submittedName>
        <fullName evidence="1">Uncharacterized protein</fullName>
    </submittedName>
</protein>
<reference evidence="1 2" key="1">
    <citation type="submission" date="2014-09" db="EMBL/GenBank/DDBJ databases">
        <title>Whole genome shotgun sequence of Escherichia vulneris NBRC 102420.</title>
        <authorList>
            <person name="Yoshida Y."/>
            <person name="Hosoyama A."/>
            <person name="Tsuchikane K."/>
            <person name="Ohji S."/>
            <person name="Ichikawa N."/>
            <person name="Kimura A."/>
            <person name="Yamazoe A."/>
            <person name="Ezaki T."/>
            <person name="Fujita N."/>
        </authorList>
    </citation>
    <scope>NUCLEOTIDE SEQUENCE [LARGE SCALE GENOMIC DNA]</scope>
    <source>
        <strain evidence="1 2">NBRC 102420</strain>
    </source>
</reference>
<dbReference type="eggNOG" id="COG1073">
    <property type="taxonomic scope" value="Bacteria"/>
</dbReference>
<comment type="caution">
    <text evidence="1">The sequence shown here is derived from an EMBL/GenBank/DDBJ whole genome shotgun (WGS) entry which is preliminary data.</text>
</comment>
<dbReference type="EMBL" id="BBMZ01000031">
    <property type="protein sequence ID" value="GAL60203.1"/>
    <property type="molecule type" value="Genomic_DNA"/>
</dbReference>
<evidence type="ECO:0000313" key="2">
    <source>
        <dbReference type="Proteomes" id="UP000029462"/>
    </source>
</evidence>
<name>A0A090V7T3_PSEVU</name>
<gene>
    <name evidence="1" type="ORF">EV102420_31_00305</name>
</gene>
<dbReference type="AlphaFoldDB" id="A0A090V7T3"/>
<accession>A0A090V7T3</accession>
<sequence>MFNLGLVRCNVMQDSQLDTTQQRLQLVSDARIQEAARGEVLYSGDANLSD</sequence>
<evidence type="ECO:0000313" key="1">
    <source>
        <dbReference type="EMBL" id="GAL60203.1"/>
    </source>
</evidence>
<proteinExistence type="predicted"/>
<organism evidence="1 2">
    <name type="scientific">Pseudescherichia vulneris NBRC 102420</name>
    <dbReference type="NCBI Taxonomy" id="1115515"/>
    <lineage>
        <taxon>Bacteria</taxon>
        <taxon>Pseudomonadati</taxon>
        <taxon>Pseudomonadota</taxon>
        <taxon>Gammaproteobacteria</taxon>
        <taxon>Enterobacterales</taxon>
        <taxon>Enterobacteriaceae</taxon>
        <taxon>Pseudescherichia</taxon>
    </lineage>
</organism>